<dbReference type="InterPro" id="IPR008972">
    <property type="entry name" value="Cupredoxin"/>
</dbReference>
<evidence type="ECO:0000256" key="2">
    <source>
        <dbReference type="SAM" id="MobiDB-lite"/>
    </source>
</evidence>
<proteinExistence type="inferred from homology"/>
<dbReference type="SUPFAM" id="SSF49503">
    <property type="entry name" value="Cupredoxins"/>
    <property type="match status" value="3"/>
</dbReference>
<evidence type="ECO:0000259" key="4">
    <source>
        <dbReference type="Pfam" id="PF00394"/>
    </source>
</evidence>
<feature type="chain" id="PRO_5042262402" description="Multicopper oxidase" evidence="3">
    <location>
        <begin position="25"/>
        <end position="902"/>
    </location>
</feature>
<feature type="region of interest" description="Disordered" evidence="2">
    <location>
        <begin position="651"/>
        <end position="694"/>
    </location>
</feature>
<comment type="caution">
    <text evidence="7">The sequence shown here is derived from an EMBL/GenBank/DDBJ whole genome shotgun (WGS) entry which is preliminary data.</text>
</comment>
<gene>
    <name evidence="7" type="ORF">CYMTET_28273</name>
</gene>
<accession>A0AAE0FPN6</accession>
<evidence type="ECO:0000313" key="8">
    <source>
        <dbReference type="Proteomes" id="UP001190700"/>
    </source>
</evidence>
<feature type="compositionally biased region" description="Low complexity" evidence="2">
    <location>
        <begin position="683"/>
        <end position="694"/>
    </location>
</feature>
<feature type="domain" description="Plastocyanin-like" evidence="4">
    <location>
        <begin position="238"/>
        <end position="331"/>
    </location>
</feature>
<sequence>MFGSVRLACWQTCLLYLGTTSVKGQVNYGATGAALQQPTEYASTNGVLELTLTMAEFAYSGPTASFITRAINDAIPSPTWRVKPGDQIRITYLNALGPNPEGQDTTMNTYHSPNTTNLHTHGLHISSATPGDNVFDHLEPSATFGTPTSRSYVYDIPLDHAGGTHWYHPHVHGSTALQVGGGAAGCIIVEDEAGDVPLSVANMETELLFMQYFPLSTGPTLRQISRDMDDELIRRSLTGDADFVLVNGQYLPEVTMTAGVYKRFRIVHSGTIAFLELGLSGCTLDLLGKDGIYLRSVPRRISTINVVAGSRADVAIKCDAVGSYLMQSGARRRRRRQLLQAGSLFTGSIATFTVVSNSGASSDNLETFTPVFPDYLADLQNVDADNTFTLQFRGGGGGCTINDLSFPGHDESDALHTMPVGTVEEWTVSGLGGHPWHLHINPYQLVMVNDASETGYLAVGDWHDVLYNTDGRTIVRFQTDRFTGQKVIHCHFLPHEDQGCMATTMITGTEGTPGRSFSTTTAHHHPLHPPTPSLPQAHPLHPLLQLQAHLQKHVSTSVIARHLPLRLLHPHPFHLHLHHLLPPKSTTSDPHRLDRHRPLRTLPISAFPTSPTTNPTTTLTVSHLRHHRHLRSTKSLLPRLPLPVVSSAVTVPHPHHPSSSAFTPHHPPPLPPPCPSPPPPSPSASSPPLHHLPTAQTICTPTLTTTFSTSAKSTFSTITAPASCIVPWGLLPPPPSPPPYPRLSLLRPSPSPPPAPPPPPDRAFGVLLQEAVYFTIRFADLLASELTDSDIEEYERVVHDHARSVHVLTESHKEDWDGHVLYARVHDIREGSAVFNTSVTSLSALNLPVGYASRDLATQKEPYIGFQAPRTACYRIAGTEMYWAGFDKAHAKQSYGSEGHGS</sequence>
<feature type="domain" description="Plastocyanin-like" evidence="6">
    <location>
        <begin position="70"/>
        <end position="193"/>
    </location>
</feature>
<evidence type="ECO:0000313" key="7">
    <source>
        <dbReference type="EMBL" id="KAK3262896.1"/>
    </source>
</evidence>
<dbReference type="AlphaFoldDB" id="A0AAE0FPN6"/>
<dbReference type="Pfam" id="PF07731">
    <property type="entry name" value="Cu-oxidase_2"/>
    <property type="match status" value="1"/>
</dbReference>
<dbReference type="Pfam" id="PF00394">
    <property type="entry name" value="Cu-oxidase"/>
    <property type="match status" value="1"/>
</dbReference>
<dbReference type="Pfam" id="PF07732">
    <property type="entry name" value="Cu-oxidase_3"/>
    <property type="match status" value="1"/>
</dbReference>
<dbReference type="InterPro" id="IPR045087">
    <property type="entry name" value="Cu-oxidase_fam"/>
</dbReference>
<dbReference type="PANTHER" id="PTHR11709">
    <property type="entry name" value="MULTI-COPPER OXIDASE"/>
    <property type="match status" value="1"/>
</dbReference>
<dbReference type="InterPro" id="IPR011707">
    <property type="entry name" value="Cu-oxidase-like_N"/>
</dbReference>
<evidence type="ECO:0000259" key="5">
    <source>
        <dbReference type="Pfam" id="PF07731"/>
    </source>
</evidence>
<feature type="compositionally biased region" description="Pro residues" evidence="2">
    <location>
        <begin position="665"/>
        <end position="682"/>
    </location>
</feature>
<organism evidence="7 8">
    <name type="scientific">Cymbomonas tetramitiformis</name>
    <dbReference type="NCBI Taxonomy" id="36881"/>
    <lineage>
        <taxon>Eukaryota</taxon>
        <taxon>Viridiplantae</taxon>
        <taxon>Chlorophyta</taxon>
        <taxon>Pyramimonadophyceae</taxon>
        <taxon>Pyramimonadales</taxon>
        <taxon>Pyramimonadaceae</taxon>
        <taxon>Cymbomonas</taxon>
    </lineage>
</organism>
<dbReference type="InterPro" id="IPR011706">
    <property type="entry name" value="Cu-oxidase_C"/>
</dbReference>
<keyword evidence="3" id="KW-0732">Signal</keyword>
<dbReference type="PANTHER" id="PTHR11709:SF518">
    <property type="entry name" value="MULTICOPPER OXIDASE"/>
    <property type="match status" value="1"/>
</dbReference>
<protein>
    <recommendedName>
        <fullName evidence="9">Multicopper oxidase</fullName>
    </recommendedName>
</protein>
<evidence type="ECO:0000259" key="6">
    <source>
        <dbReference type="Pfam" id="PF07732"/>
    </source>
</evidence>
<comment type="similarity">
    <text evidence="1">Belongs to the multicopper oxidase family.</text>
</comment>
<evidence type="ECO:0000256" key="3">
    <source>
        <dbReference type="SAM" id="SignalP"/>
    </source>
</evidence>
<dbReference type="CDD" id="cd13853">
    <property type="entry name" value="CuRO_1_Tth-MCO_like"/>
    <property type="match status" value="1"/>
</dbReference>
<evidence type="ECO:0000256" key="1">
    <source>
        <dbReference type="ARBA" id="ARBA00010609"/>
    </source>
</evidence>
<dbReference type="Gene3D" id="2.60.40.420">
    <property type="entry name" value="Cupredoxins - blue copper proteins"/>
    <property type="match status" value="3"/>
</dbReference>
<dbReference type="InterPro" id="IPR001117">
    <property type="entry name" value="Cu-oxidase_2nd"/>
</dbReference>
<dbReference type="GO" id="GO:0005507">
    <property type="term" value="F:copper ion binding"/>
    <property type="evidence" value="ECO:0007669"/>
    <property type="project" value="InterPro"/>
</dbReference>
<keyword evidence="8" id="KW-1185">Reference proteome</keyword>
<dbReference type="PRINTS" id="PR01217">
    <property type="entry name" value="PRICHEXTENSN"/>
</dbReference>
<dbReference type="EMBL" id="LGRX02015883">
    <property type="protein sequence ID" value="KAK3262896.1"/>
    <property type="molecule type" value="Genomic_DNA"/>
</dbReference>
<feature type="region of interest" description="Disordered" evidence="2">
    <location>
        <begin position="741"/>
        <end position="762"/>
    </location>
</feature>
<feature type="domain" description="Plastocyanin-like" evidence="5">
    <location>
        <begin position="403"/>
        <end position="504"/>
    </location>
</feature>
<feature type="signal peptide" evidence="3">
    <location>
        <begin position="1"/>
        <end position="24"/>
    </location>
</feature>
<dbReference type="GO" id="GO:0016491">
    <property type="term" value="F:oxidoreductase activity"/>
    <property type="evidence" value="ECO:0007669"/>
    <property type="project" value="InterPro"/>
</dbReference>
<feature type="compositionally biased region" description="Pro residues" evidence="2">
    <location>
        <begin position="749"/>
        <end position="761"/>
    </location>
</feature>
<name>A0AAE0FPN6_9CHLO</name>
<evidence type="ECO:0008006" key="9">
    <source>
        <dbReference type="Google" id="ProtNLM"/>
    </source>
</evidence>
<reference evidence="7 8" key="1">
    <citation type="journal article" date="2015" name="Genome Biol. Evol.">
        <title>Comparative Genomics of a Bacterivorous Green Alga Reveals Evolutionary Causalities and Consequences of Phago-Mixotrophic Mode of Nutrition.</title>
        <authorList>
            <person name="Burns J.A."/>
            <person name="Paasch A."/>
            <person name="Narechania A."/>
            <person name="Kim E."/>
        </authorList>
    </citation>
    <scope>NUCLEOTIDE SEQUENCE [LARGE SCALE GENOMIC DNA]</scope>
    <source>
        <strain evidence="7 8">PLY_AMNH</strain>
    </source>
</reference>
<dbReference type="Proteomes" id="UP001190700">
    <property type="component" value="Unassembled WGS sequence"/>
</dbReference>